<dbReference type="InterPro" id="IPR002401">
    <property type="entry name" value="Cyt_P450_E_grp-I"/>
</dbReference>
<dbReference type="EMBL" id="KN817628">
    <property type="protein sequence ID" value="KJA16095.1"/>
    <property type="molecule type" value="Genomic_DNA"/>
</dbReference>
<evidence type="ECO:0000256" key="4">
    <source>
        <dbReference type="ARBA" id="ARBA00010617"/>
    </source>
</evidence>
<evidence type="ECO:0000256" key="7">
    <source>
        <dbReference type="ARBA" id="ARBA00022723"/>
    </source>
</evidence>
<dbReference type="OrthoDB" id="1470350at2759"/>
<dbReference type="GO" id="GO:0016705">
    <property type="term" value="F:oxidoreductase activity, acting on paired donors, with incorporation or reduction of molecular oxygen"/>
    <property type="evidence" value="ECO:0007669"/>
    <property type="project" value="InterPro"/>
</dbReference>
<keyword evidence="6" id="KW-0812">Transmembrane</keyword>
<dbReference type="SUPFAM" id="SSF48264">
    <property type="entry name" value="Cytochrome P450"/>
    <property type="match status" value="1"/>
</dbReference>
<dbReference type="GO" id="GO:0020037">
    <property type="term" value="F:heme binding"/>
    <property type="evidence" value="ECO:0007669"/>
    <property type="project" value="InterPro"/>
</dbReference>
<reference evidence="16" key="1">
    <citation type="submission" date="2014-04" db="EMBL/GenBank/DDBJ databases">
        <title>Evolutionary Origins and Diversification of the Mycorrhizal Mutualists.</title>
        <authorList>
            <consortium name="DOE Joint Genome Institute"/>
            <consortium name="Mycorrhizal Genomics Consortium"/>
            <person name="Kohler A."/>
            <person name="Kuo A."/>
            <person name="Nagy L.G."/>
            <person name="Floudas D."/>
            <person name="Copeland A."/>
            <person name="Barry K.W."/>
            <person name="Cichocki N."/>
            <person name="Veneault-Fourrey C."/>
            <person name="LaButti K."/>
            <person name="Lindquist E.A."/>
            <person name="Lipzen A."/>
            <person name="Lundell T."/>
            <person name="Morin E."/>
            <person name="Murat C."/>
            <person name="Riley R."/>
            <person name="Ohm R."/>
            <person name="Sun H."/>
            <person name="Tunlid A."/>
            <person name="Henrissat B."/>
            <person name="Grigoriev I.V."/>
            <person name="Hibbett D.S."/>
            <person name="Martin F."/>
        </authorList>
    </citation>
    <scope>NUCLEOTIDE SEQUENCE [LARGE SCALE GENOMIC DNA]</scope>
    <source>
        <strain evidence="16">FD-334 SS-4</strain>
    </source>
</reference>
<dbReference type="CDD" id="cd11069">
    <property type="entry name" value="CYP_FUM15-like"/>
    <property type="match status" value="1"/>
</dbReference>
<sequence length="552" mass="60997">MDPTADAANFASSASPWLWLRASLYLRPYWTSSLLLAVSWLSYLSLGKIVAAIRDKTTALNGPASPSFLFGLHCHINEAEDPDVLLEDWASQYGPAFRIPGGFGSSQIVICDPRANAHFYSKETFCYVQTKMSRIFIENLFGRGLLWAEGESHRRQRKALSPAFSSAAVRELTPVFYDATYKLKGIWDLALDADSGEAIIDVQSWMNHVTLDAIGIAGFGHDFHALDGKENAVVDVFDSFASGDTGLISRFVFLMGPVFPILQKLPTKENLIFKRLKATMKGIAEELLARNQEGNEKGIGEDRSIIGLLVKASTTSLVMSPEEILAQMNVLLLAGYETPSITFTWALIELCKKPEKQQRLREELSQFAGTDPTFDQLSSSLPYLDAVTQEVLRLHPPIHETTRVATEDDVIPFSAPITTASGAQTHSLVINKGTVISSPIRYMNCAEVFWGATAKEFEPERWLDGGASIAKAREIQGHRHILSFSDGPRTCLGKTFALTELKAILFVLIRNYSFEFPDGPDTKIEKHPSILPRPKVAGEAGAKVPMIIRRSE</sequence>
<name>A0A0D2P6R4_HYPSF</name>
<dbReference type="OMA" id="NFRLEPM"/>
<feature type="binding site" description="axial binding residue" evidence="13">
    <location>
        <position position="491"/>
    </location>
    <ligand>
        <name>heme</name>
        <dbReference type="ChEBI" id="CHEBI:30413"/>
    </ligand>
    <ligandPart>
        <name>Fe</name>
        <dbReference type="ChEBI" id="CHEBI:18248"/>
    </ligandPart>
</feature>
<evidence type="ECO:0000256" key="6">
    <source>
        <dbReference type="ARBA" id="ARBA00022692"/>
    </source>
</evidence>
<dbReference type="PROSITE" id="PS00086">
    <property type="entry name" value="CYTOCHROME_P450"/>
    <property type="match status" value="1"/>
</dbReference>
<keyword evidence="10 13" id="KW-0408">Iron</keyword>
<evidence type="ECO:0000256" key="10">
    <source>
        <dbReference type="ARBA" id="ARBA00023004"/>
    </source>
</evidence>
<dbReference type="GO" id="GO:0016020">
    <property type="term" value="C:membrane"/>
    <property type="evidence" value="ECO:0007669"/>
    <property type="project" value="UniProtKB-SubCell"/>
</dbReference>
<dbReference type="GO" id="GO:0004497">
    <property type="term" value="F:monooxygenase activity"/>
    <property type="evidence" value="ECO:0007669"/>
    <property type="project" value="UniProtKB-KW"/>
</dbReference>
<evidence type="ECO:0000313" key="16">
    <source>
        <dbReference type="Proteomes" id="UP000054270"/>
    </source>
</evidence>
<evidence type="ECO:0000256" key="1">
    <source>
        <dbReference type="ARBA" id="ARBA00001971"/>
    </source>
</evidence>
<dbReference type="AlphaFoldDB" id="A0A0D2P6R4"/>
<evidence type="ECO:0008006" key="17">
    <source>
        <dbReference type="Google" id="ProtNLM"/>
    </source>
</evidence>
<dbReference type="InterPro" id="IPR017972">
    <property type="entry name" value="Cyt_P450_CS"/>
</dbReference>
<dbReference type="PANTHER" id="PTHR24305">
    <property type="entry name" value="CYTOCHROME P450"/>
    <property type="match status" value="1"/>
</dbReference>
<evidence type="ECO:0000256" key="14">
    <source>
        <dbReference type="RuleBase" id="RU000461"/>
    </source>
</evidence>
<keyword evidence="11 14" id="KW-0503">Monooxygenase</keyword>
<dbReference type="STRING" id="945553.A0A0D2P6R4"/>
<gene>
    <name evidence="15" type="ORF">HYPSUDRAFT_324054</name>
</gene>
<comment type="cofactor">
    <cofactor evidence="1 13">
        <name>heme</name>
        <dbReference type="ChEBI" id="CHEBI:30413"/>
    </cofactor>
</comment>
<keyword evidence="16" id="KW-1185">Reference proteome</keyword>
<evidence type="ECO:0000256" key="3">
    <source>
        <dbReference type="ARBA" id="ARBA00004721"/>
    </source>
</evidence>
<keyword evidence="8" id="KW-1133">Transmembrane helix</keyword>
<dbReference type="InterPro" id="IPR050121">
    <property type="entry name" value="Cytochrome_P450_monoxygenase"/>
</dbReference>
<evidence type="ECO:0000256" key="12">
    <source>
        <dbReference type="ARBA" id="ARBA00023136"/>
    </source>
</evidence>
<evidence type="ECO:0000256" key="11">
    <source>
        <dbReference type="ARBA" id="ARBA00023033"/>
    </source>
</evidence>
<comment type="pathway">
    <text evidence="3">Secondary metabolite biosynthesis; terpenoid biosynthesis.</text>
</comment>
<dbReference type="PANTHER" id="PTHR24305:SF166">
    <property type="entry name" value="CYTOCHROME P450 12A4, MITOCHONDRIAL-RELATED"/>
    <property type="match status" value="1"/>
</dbReference>
<comment type="similarity">
    <text evidence="4 14">Belongs to the cytochrome P450 family.</text>
</comment>
<accession>A0A0D2P6R4</accession>
<dbReference type="PRINTS" id="PR00385">
    <property type="entry name" value="P450"/>
</dbReference>
<evidence type="ECO:0000256" key="5">
    <source>
        <dbReference type="ARBA" id="ARBA00022617"/>
    </source>
</evidence>
<keyword evidence="5 13" id="KW-0349">Heme</keyword>
<dbReference type="Gene3D" id="1.10.630.10">
    <property type="entry name" value="Cytochrome P450"/>
    <property type="match status" value="1"/>
</dbReference>
<dbReference type="InterPro" id="IPR036396">
    <property type="entry name" value="Cyt_P450_sf"/>
</dbReference>
<dbReference type="GO" id="GO:0005506">
    <property type="term" value="F:iron ion binding"/>
    <property type="evidence" value="ECO:0007669"/>
    <property type="project" value="InterPro"/>
</dbReference>
<comment type="subcellular location">
    <subcellularLocation>
        <location evidence="2">Membrane</location>
    </subcellularLocation>
</comment>
<evidence type="ECO:0000256" key="13">
    <source>
        <dbReference type="PIRSR" id="PIRSR602401-1"/>
    </source>
</evidence>
<evidence type="ECO:0000313" key="15">
    <source>
        <dbReference type="EMBL" id="KJA16095.1"/>
    </source>
</evidence>
<proteinExistence type="inferred from homology"/>
<evidence type="ECO:0000256" key="9">
    <source>
        <dbReference type="ARBA" id="ARBA00023002"/>
    </source>
</evidence>
<protein>
    <recommendedName>
        <fullName evidence="17">Cytochrome P450</fullName>
    </recommendedName>
</protein>
<dbReference type="InterPro" id="IPR001128">
    <property type="entry name" value="Cyt_P450"/>
</dbReference>
<dbReference type="Pfam" id="PF00067">
    <property type="entry name" value="p450"/>
    <property type="match status" value="1"/>
</dbReference>
<evidence type="ECO:0000256" key="8">
    <source>
        <dbReference type="ARBA" id="ARBA00022989"/>
    </source>
</evidence>
<keyword evidence="9 14" id="KW-0560">Oxidoreductase</keyword>
<keyword evidence="7 13" id="KW-0479">Metal-binding</keyword>
<evidence type="ECO:0000256" key="2">
    <source>
        <dbReference type="ARBA" id="ARBA00004370"/>
    </source>
</evidence>
<dbReference type="Proteomes" id="UP000054270">
    <property type="component" value="Unassembled WGS sequence"/>
</dbReference>
<keyword evidence="12" id="KW-0472">Membrane</keyword>
<organism evidence="15 16">
    <name type="scientific">Hypholoma sublateritium (strain FD-334 SS-4)</name>
    <dbReference type="NCBI Taxonomy" id="945553"/>
    <lineage>
        <taxon>Eukaryota</taxon>
        <taxon>Fungi</taxon>
        <taxon>Dikarya</taxon>
        <taxon>Basidiomycota</taxon>
        <taxon>Agaricomycotina</taxon>
        <taxon>Agaricomycetes</taxon>
        <taxon>Agaricomycetidae</taxon>
        <taxon>Agaricales</taxon>
        <taxon>Agaricineae</taxon>
        <taxon>Strophariaceae</taxon>
        <taxon>Hypholoma</taxon>
    </lineage>
</organism>
<dbReference type="PRINTS" id="PR00463">
    <property type="entry name" value="EP450I"/>
</dbReference>